<evidence type="ECO:0000256" key="3">
    <source>
        <dbReference type="ARBA" id="ARBA00022691"/>
    </source>
</evidence>
<dbReference type="InterPro" id="IPR049470">
    <property type="entry name" value="TRM61_C"/>
</dbReference>
<dbReference type="GO" id="GO:0030488">
    <property type="term" value="P:tRNA methylation"/>
    <property type="evidence" value="ECO:0007669"/>
    <property type="project" value="InterPro"/>
</dbReference>
<accession>A0A382BH94</accession>
<keyword evidence="3" id="KW-0949">S-adenosyl-L-methionine</keyword>
<dbReference type="GO" id="GO:0160107">
    <property type="term" value="F:tRNA (adenine(58)-N1)-methyltransferase activity"/>
    <property type="evidence" value="ECO:0007669"/>
    <property type="project" value="InterPro"/>
</dbReference>
<reference evidence="6" key="1">
    <citation type="submission" date="2018-05" db="EMBL/GenBank/DDBJ databases">
        <authorList>
            <person name="Lanie J.A."/>
            <person name="Ng W.-L."/>
            <person name="Kazmierczak K.M."/>
            <person name="Andrzejewski T.M."/>
            <person name="Davidsen T.M."/>
            <person name="Wayne K.J."/>
            <person name="Tettelin H."/>
            <person name="Glass J.I."/>
            <person name="Rusch D."/>
            <person name="Podicherti R."/>
            <person name="Tsui H.-C.T."/>
            <person name="Winkler M.E."/>
        </authorList>
    </citation>
    <scope>NUCLEOTIDE SEQUENCE</scope>
</reference>
<name>A0A382BH94_9ZZZZ</name>
<evidence type="ECO:0000256" key="1">
    <source>
        <dbReference type="ARBA" id="ARBA00022603"/>
    </source>
</evidence>
<dbReference type="GO" id="GO:0031515">
    <property type="term" value="C:tRNA (m1A) methyltransferase complex"/>
    <property type="evidence" value="ECO:0007669"/>
    <property type="project" value="InterPro"/>
</dbReference>
<dbReference type="PANTHER" id="PTHR12133:SF1">
    <property type="entry name" value="TRNA (ADENINE(58)-N(1))-METHYLTRANSFERASE, MITOCHONDRIAL"/>
    <property type="match status" value="1"/>
</dbReference>
<dbReference type="AlphaFoldDB" id="A0A382BH94"/>
<evidence type="ECO:0000259" key="5">
    <source>
        <dbReference type="Pfam" id="PF08704"/>
    </source>
</evidence>
<keyword evidence="4" id="KW-0819">tRNA processing</keyword>
<dbReference type="EMBL" id="UINC01029592">
    <property type="protein sequence ID" value="SVB12557.1"/>
    <property type="molecule type" value="Genomic_DNA"/>
</dbReference>
<dbReference type="PANTHER" id="PTHR12133">
    <property type="entry name" value="TRNA (ADENINE(58)-N(1))-METHYLTRANSFERASE"/>
    <property type="match status" value="1"/>
</dbReference>
<feature type="domain" description="tRNA (adenine(58)-N(1))-methyltransferase catalytic subunit TRM61 C-terminal" evidence="5">
    <location>
        <begin position="70"/>
        <end position="226"/>
    </location>
</feature>
<sequence length="247" mass="27738">MAEWCLLIIGHKSHLINLGLKIVEIKGFGNFPTNFLKEQEIGVEFELFDKKSKLLPYHLTDIQANLWRGPQIISPKDIAWLVYSSNLKSGDIVVEAGGGSGALTTALGQTIFPNGKVITFEKNSKHVEIIKKNLNMSPYSDIIELRNEELNDDIKPIVCNSIILDLPEPQKIINWAVKSLELGGKMLCYVPTINQVEKLLVSLDKWSQIEISESIHRTWQSRLSAIRPDTNLIGHTGFIVSARLLNK</sequence>
<evidence type="ECO:0000256" key="2">
    <source>
        <dbReference type="ARBA" id="ARBA00022679"/>
    </source>
</evidence>
<dbReference type="InterPro" id="IPR014816">
    <property type="entry name" value="tRNA_MeTrfase_Gcd14"/>
</dbReference>
<dbReference type="InterPro" id="IPR029063">
    <property type="entry name" value="SAM-dependent_MTases_sf"/>
</dbReference>
<dbReference type="PROSITE" id="PS51620">
    <property type="entry name" value="SAM_TRM61"/>
    <property type="match status" value="1"/>
</dbReference>
<dbReference type="Pfam" id="PF08704">
    <property type="entry name" value="GCD14"/>
    <property type="match status" value="1"/>
</dbReference>
<organism evidence="6">
    <name type="scientific">marine metagenome</name>
    <dbReference type="NCBI Taxonomy" id="408172"/>
    <lineage>
        <taxon>unclassified sequences</taxon>
        <taxon>metagenomes</taxon>
        <taxon>ecological metagenomes</taxon>
    </lineage>
</organism>
<dbReference type="CDD" id="cd02440">
    <property type="entry name" value="AdoMet_MTases"/>
    <property type="match status" value="1"/>
</dbReference>
<keyword evidence="1" id="KW-0489">Methyltransferase</keyword>
<protein>
    <recommendedName>
        <fullName evidence="5">tRNA (adenine(58)-N(1))-methyltransferase catalytic subunit TRM61 C-terminal domain-containing protein</fullName>
    </recommendedName>
</protein>
<evidence type="ECO:0000256" key="4">
    <source>
        <dbReference type="ARBA" id="ARBA00022694"/>
    </source>
</evidence>
<dbReference type="Gene3D" id="3.40.50.150">
    <property type="entry name" value="Vaccinia Virus protein VP39"/>
    <property type="match status" value="1"/>
</dbReference>
<gene>
    <name evidence="6" type="ORF">METZ01_LOCUS165411</name>
</gene>
<proteinExistence type="predicted"/>
<dbReference type="SUPFAM" id="SSF53335">
    <property type="entry name" value="S-adenosyl-L-methionine-dependent methyltransferases"/>
    <property type="match status" value="1"/>
</dbReference>
<keyword evidence="2" id="KW-0808">Transferase</keyword>
<evidence type="ECO:0000313" key="6">
    <source>
        <dbReference type="EMBL" id="SVB12557.1"/>
    </source>
</evidence>